<dbReference type="Pfam" id="PF12096">
    <property type="entry name" value="DUF3572"/>
    <property type="match status" value="1"/>
</dbReference>
<organism evidence="1">
    <name type="scientific">Methyloraptor flagellatus</name>
    <dbReference type="NCBI Taxonomy" id="3162530"/>
    <lineage>
        <taxon>Bacteria</taxon>
        <taxon>Pseudomonadati</taxon>
        <taxon>Pseudomonadota</taxon>
        <taxon>Alphaproteobacteria</taxon>
        <taxon>Hyphomicrobiales</taxon>
        <taxon>Ancalomicrobiaceae</taxon>
        <taxon>Methyloraptor</taxon>
    </lineage>
</organism>
<dbReference type="RefSeq" id="WP_407050721.1">
    <property type="nucleotide sequence ID" value="NZ_CP158568.1"/>
</dbReference>
<dbReference type="EMBL" id="CP158568">
    <property type="protein sequence ID" value="XBY45629.1"/>
    <property type="molecule type" value="Genomic_DNA"/>
</dbReference>
<gene>
    <name evidence="1" type="ORF">ABS361_04955</name>
</gene>
<dbReference type="AlphaFoldDB" id="A0AAU7XDJ2"/>
<reference evidence="1" key="1">
    <citation type="submission" date="2024-06" db="EMBL/GenBank/DDBJ databases">
        <title>Methylostella associata gen. nov., sp. nov., a novel Ancalomicrobiaceae-affiliated facultatively methylotrophic bacteria that feed on methanotrophs of the genus Methylococcus.</title>
        <authorList>
            <person name="Saltykova V."/>
            <person name="Danilova O.V."/>
            <person name="Oshkin I.Y."/>
            <person name="Belova S.E."/>
            <person name="Pimenov N.V."/>
            <person name="Dedysh S.N."/>
        </authorList>
    </citation>
    <scope>NUCLEOTIDE SEQUENCE</scope>
    <source>
        <strain evidence="1">S20</strain>
    </source>
</reference>
<protein>
    <submittedName>
        <fullName evidence="1">DUF3572 domain-containing protein</fullName>
    </submittedName>
</protein>
<sequence length="98" mass="10720">MIRDRSGQMPVEHAEALAIQALAFLAEDPEVIGRFLAETGLGPENLRLAAREPGFLTGVLEYVMGDESLLLVFSERVRIRPTLIAVARNILSKSSGEE</sequence>
<proteinExistence type="predicted"/>
<dbReference type="InterPro" id="IPR021955">
    <property type="entry name" value="DUF3572"/>
</dbReference>
<dbReference type="KEGG" id="mflg:ABS361_04955"/>
<accession>A0AAU7XDJ2</accession>
<evidence type="ECO:0000313" key="1">
    <source>
        <dbReference type="EMBL" id="XBY45629.1"/>
    </source>
</evidence>
<name>A0AAU7XDJ2_9HYPH</name>